<protein>
    <submittedName>
        <fullName evidence="1">Uncharacterized protein</fullName>
    </submittedName>
</protein>
<name>A0AC61MY35_9FIRM</name>
<sequence>MSERLFEVFGITFTVTAVYGILSVIVLLLFMTWWLMNRKKRTGKPIFAGQVMNGIGFGLLPALAFLKTFQDISYGKGAAVIEPLPQVRWLCEEGCYRPMRIEAVAALILFLLLCVWLILRREEFPDNGDILMTAVCLWSVIRLGTEDFRLEPHILFHYTSSATVLLCLVIWTIRRAKICRMPLRTAAEMTAVTACLVLNILTTKGILSAGSDIADFAVKMGSALLAMILTLIAGSDVRKMKPKEDQPG</sequence>
<evidence type="ECO:0000313" key="1">
    <source>
        <dbReference type="EMBL" id="QUC67867.1"/>
    </source>
</evidence>
<reference evidence="1" key="1">
    <citation type="submission" date="2021-01" db="EMBL/GenBank/DDBJ databases">
        <title>Complete genome sequence of Clostridiales bacterium R-7.</title>
        <authorList>
            <person name="Mahoney-Kurpe S.C."/>
            <person name="Palevich N."/>
            <person name="Koike S."/>
            <person name="Moon C.D."/>
            <person name="Attwood G.T."/>
        </authorList>
    </citation>
    <scope>NUCLEOTIDE SEQUENCE</scope>
    <source>
        <strain evidence="1">R-7</strain>
    </source>
</reference>
<accession>A0AC61MY35</accession>
<evidence type="ECO:0000313" key="2">
    <source>
        <dbReference type="Proteomes" id="UP000682782"/>
    </source>
</evidence>
<gene>
    <name evidence="1" type="ORF">JYE49_03985</name>
</gene>
<dbReference type="EMBL" id="CP068393">
    <property type="protein sequence ID" value="QUC67867.1"/>
    <property type="molecule type" value="Genomic_DNA"/>
</dbReference>
<organism evidence="1 2">
    <name type="scientific">Aristaeella hokkaidonensis</name>
    <dbReference type="NCBI Taxonomy" id="3046382"/>
    <lineage>
        <taxon>Bacteria</taxon>
        <taxon>Bacillati</taxon>
        <taxon>Bacillota</taxon>
        <taxon>Clostridia</taxon>
        <taxon>Eubacteriales</taxon>
        <taxon>Aristaeellaceae</taxon>
        <taxon>Aristaeella</taxon>
    </lineage>
</organism>
<proteinExistence type="predicted"/>
<dbReference type="Proteomes" id="UP000682782">
    <property type="component" value="Chromosome"/>
</dbReference>
<keyword evidence="2" id="KW-1185">Reference proteome</keyword>